<evidence type="ECO:0000313" key="1">
    <source>
        <dbReference type="EMBL" id="KAJ9066398.1"/>
    </source>
</evidence>
<evidence type="ECO:0000313" key="2">
    <source>
        <dbReference type="Proteomes" id="UP001165960"/>
    </source>
</evidence>
<reference evidence="1" key="1">
    <citation type="submission" date="2022-04" db="EMBL/GenBank/DDBJ databases">
        <title>Genome of the entomopathogenic fungus Entomophthora muscae.</title>
        <authorList>
            <person name="Elya C."/>
            <person name="Lovett B.R."/>
            <person name="Lee E."/>
            <person name="Macias A.M."/>
            <person name="Hajek A.E."/>
            <person name="De Bivort B.L."/>
            <person name="Kasson M.T."/>
            <person name="De Fine Licht H.H."/>
            <person name="Stajich J.E."/>
        </authorList>
    </citation>
    <scope>NUCLEOTIDE SEQUENCE</scope>
    <source>
        <strain evidence="1">Berkeley</strain>
    </source>
</reference>
<sequence>MSSTSNNSDFAKYLKSNIVRDLDLLLDAKAISPDNHAIIISKLNAQSAIPLSTIPRTSGVAPANETAKNADDFSNLVKGAKAAYDLESRTKILSKTYKFMGNHTEDKIDSKSPGEPQSTPIPPPRVQDKSPTQSKYATMAFSYGVSPRDSNQHKKSSQESNPFEAEKPTPPPRPGSKSGSDFSKTSYGISPPQLPVKPRVNKSLFANEPTLAPSLPERKSSQSSTTPPPPPPRRR</sequence>
<keyword evidence="2" id="KW-1185">Reference proteome</keyword>
<organism evidence="1 2">
    <name type="scientific">Entomophthora muscae</name>
    <dbReference type="NCBI Taxonomy" id="34485"/>
    <lineage>
        <taxon>Eukaryota</taxon>
        <taxon>Fungi</taxon>
        <taxon>Fungi incertae sedis</taxon>
        <taxon>Zoopagomycota</taxon>
        <taxon>Entomophthoromycotina</taxon>
        <taxon>Entomophthoromycetes</taxon>
        <taxon>Entomophthorales</taxon>
        <taxon>Entomophthoraceae</taxon>
        <taxon>Entomophthora</taxon>
    </lineage>
</organism>
<gene>
    <name evidence="1" type="ORF">DSO57_1009928</name>
</gene>
<protein>
    <submittedName>
        <fullName evidence="1">Uncharacterized protein</fullName>
    </submittedName>
</protein>
<accession>A0ACC2SVG8</accession>
<proteinExistence type="predicted"/>
<dbReference type="Proteomes" id="UP001165960">
    <property type="component" value="Unassembled WGS sequence"/>
</dbReference>
<dbReference type="EMBL" id="QTSX02004292">
    <property type="protein sequence ID" value="KAJ9066398.1"/>
    <property type="molecule type" value="Genomic_DNA"/>
</dbReference>
<name>A0ACC2SVG8_9FUNG</name>
<comment type="caution">
    <text evidence="1">The sequence shown here is derived from an EMBL/GenBank/DDBJ whole genome shotgun (WGS) entry which is preliminary data.</text>
</comment>